<accession>B5RU12</accession>
<dbReference type="AlphaFoldDB" id="B5RU12"/>
<dbReference type="Pfam" id="PF18097">
    <property type="entry name" value="Vta1_C"/>
    <property type="match status" value="1"/>
</dbReference>
<dbReference type="RefSeq" id="XP_002770481.1">
    <property type="nucleotide sequence ID" value="XM_002770435.1"/>
</dbReference>
<feature type="compositionally biased region" description="Low complexity" evidence="9">
    <location>
        <begin position="338"/>
        <end position="360"/>
    </location>
</feature>
<evidence type="ECO:0000313" key="13">
    <source>
        <dbReference type="Proteomes" id="UP000000599"/>
    </source>
</evidence>
<dbReference type="OMA" id="YCKIYVL"/>
<dbReference type="GO" id="GO:0015031">
    <property type="term" value="P:protein transport"/>
    <property type="evidence" value="ECO:0007669"/>
    <property type="project" value="UniProtKB-KW"/>
</dbReference>
<dbReference type="InterPro" id="IPR023175">
    <property type="entry name" value="Vta1/CALS_N_sf"/>
</dbReference>
<evidence type="ECO:0000259" key="11">
    <source>
        <dbReference type="Pfam" id="PF18097"/>
    </source>
</evidence>
<gene>
    <name evidence="12" type="ordered locus">DEHA2E13772g</name>
</gene>
<proteinExistence type="inferred from homology"/>
<dbReference type="STRING" id="284592.B5RU12"/>
<feature type="compositionally biased region" description="Acidic residues" evidence="9">
    <location>
        <begin position="290"/>
        <end position="299"/>
    </location>
</feature>
<dbReference type="Proteomes" id="UP000000599">
    <property type="component" value="Chromosome E"/>
</dbReference>
<feature type="compositionally biased region" description="Basic and acidic residues" evidence="9">
    <location>
        <begin position="199"/>
        <end position="216"/>
    </location>
</feature>
<protein>
    <submittedName>
        <fullName evidence="12">DEHA2E13772p</fullName>
    </submittedName>
</protein>
<evidence type="ECO:0000256" key="9">
    <source>
        <dbReference type="SAM" id="MobiDB-lite"/>
    </source>
</evidence>
<comment type="subcellular location">
    <subcellularLocation>
        <location evidence="2">Cytoplasm</location>
    </subcellularLocation>
    <subcellularLocation>
        <location evidence="1">Endosome membrane</location>
        <topology evidence="1">Peripheral membrane protein</topology>
    </subcellularLocation>
</comment>
<dbReference type="GO" id="GO:0005771">
    <property type="term" value="C:multivesicular body"/>
    <property type="evidence" value="ECO:0007669"/>
    <property type="project" value="TreeGrafter"/>
</dbReference>
<dbReference type="GO" id="GO:0032511">
    <property type="term" value="P:late endosome to vacuole transport via multivesicular body sorting pathway"/>
    <property type="evidence" value="ECO:0007669"/>
    <property type="project" value="InterPro"/>
</dbReference>
<dbReference type="KEGG" id="dha:DEHA2E13772g"/>
<dbReference type="Gene3D" id="1.25.40.270">
    <property type="entry name" value="Vacuolar protein sorting-associated protein vta1"/>
    <property type="match status" value="1"/>
</dbReference>
<evidence type="ECO:0000256" key="2">
    <source>
        <dbReference type="ARBA" id="ARBA00004496"/>
    </source>
</evidence>
<comment type="similarity">
    <text evidence="3">Belongs to the VTA1 family.</text>
</comment>
<feature type="region of interest" description="Disordered" evidence="9">
    <location>
        <begin position="199"/>
        <end position="389"/>
    </location>
</feature>
<evidence type="ECO:0000259" key="10">
    <source>
        <dbReference type="Pfam" id="PF04652"/>
    </source>
</evidence>
<dbReference type="InterPro" id="IPR041212">
    <property type="entry name" value="Vta1_C"/>
</dbReference>
<organism evidence="12 13">
    <name type="scientific">Debaryomyces hansenii (strain ATCC 36239 / CBS 767 / BCRC 21394 / JCM 1990 / NBRC 0083 / IGC 2968)</name>
    <name type="common">Yeast</name>
    <name type="synonym">Torulaspora hansenii</name>
    <dbReference type="NCBI Taxonomy" id="284592"/>
    <lineage>
        <taxon>Eukaryota</taxon>
        <taxon>Fungi</taxon>
        <taxon>Dikarya</taxon>
        <taxon>Ascomycota</taxon>
        <taxon>Saccharomycotina</taxon>
        <taxon>Pichiomycetes</taxon>
        <taxon>Debaryomycetaceae</taxon>
        <taxon>Debaryomyces</taxon>
    </lineage>
</organism>
<evidence type="ECO:0000256" key="8">
    <source>
        <dbReference type="ARBA" id="ARBA00023136"/>
    </source>
</evidence>
<keyword evidence="13" id="KW-1185">Reference proteome</keyword>
<evidence type="ECO:0000256" key="3">
    <source>
        <dbReference type="ARBA" id="ARBA00007895"/>
    </source>
</evidence>
<name>B5RU12_DEBHA</name>
<evidence type="ECO:0000256" key="4">
    <source>
        <dbReference type="ARBA" id="ARBA00022448"/>
    </source>
</evidence>
<dbReference type="InterPro" id="IPR044538">
    <property type="entry name" value="Vta1-like"/>
</dbReference>
<evidence type="ECO:0000256" key="1">
    <source>
        <dbReference type="ARBA" id="ARBA00004481"/>
    </source>
</evidence>
<keyword evidence="8" id="KW-0472">Membrane</keyword>
<evidence type="ECO:0000256" key="7">
    <source>
        <dbReference type="ARBA" id="ARBA00022927"/>
    </source>
</evidence>
<feature type="compositionally biased region" description="Basic and acidic residues" evidence="9">
    <location>
        <begin position="252"/>
        <end position="270"/>
    </location>
</feature>
<dbReference type="Pfam" id="PF04652">
    <property type="entry name" value="Vta1"/>
    <property type="match status" value="1"/>
</dbReference>
<reference evidence="12 13" key="1">
    <citation type="journal article" date="2004" name="Nature">
        <title>Genome evolution in yeasts.</title>
        <authorList>
            <consortium name="Genolevures"/>
            <person name="Dujon B."/>
            <person name="Sherman D."/>
            <person name="Fischer G."/>
            <person name="Durrens P."/>
            <person name="Casaregola S."/>
            <person name="Lafontaine I."/>
            <person name="de Montigny J."/>
            <person name="Marck C."/>
            <person name="Neuveglise C."/>
            <person name="Talla E."/>
            <person name="Goffard N."/>
            <person name="Frangeul L."/>
            <person name="Aigle M."/>
            <person name="Anthouard V."/>
            <person name="Babour A."/>
            <person name="Barbe V."/>
            <person name="Barnay S."/>
            <person name="Blanchin S."/>
            <person name="Beckerich J.M."/>
            <person name="Beyne E."/>
            <person name="Bleykasten C."/>
            <person name="Boisrame A."/>
            <person name="Boyer J."/>
            <person name="Cattolico L."/>
            <person name="Confanioleri F."/>
            <person name="de Daruvar A."/>
            <person name="Despons L."/>
            <person name="Fabre E."/>
            <person name="Fairhead C."/>
            <person name="Ferry-Dumazet H."/>
            <person name="Groppi A."/>
            <person name="Hantraye F."/>
            <person name="Hennequin C."/>
            <person name="Jauniaux N."/>
            <person name="Joyet P."/>
            <person name="Kachouri R."/>
            <person name="Kerrest A."/>
            <person name="Koszul R."/>
            <person name="Lemaire M."/>
            <person name="Lesur I."/>
            <person name="Ma L."/>
            <person name="Muller H."/>
            <person name="Nicaud J.M."/>
            <person name="Nikolski M."/>
            <person name="Oztas S."/>
            <person name="Ozier-Kalogeropoulos O."/>
            <person name="Pellenz S."/>
            <person name="Potier S."/>
            <person name="Richard G.F."/>
            <person name="Straub M.L."/>
            <person name="Suleau A."/>
            <person name="Swennene D."/>
            <person name="Tekaia F."/>
            <person name="Wesolowski-Louvel M."/>
            <person name="Westhof E."/>
            <person name="Wirth B."/>
            <person name="Zeniou-Meyer M."/>
            <person name="Zivanovic I."/>
            <person name="Bolotin-Fukuhara M."/>
            <person name="Thierry A."/>
            <person name="Bouchier C."/>
            <person name="Caudron B."/>
            <person name="Scarpelli C."/>
            <person name="Gaillardin C."/>
            <person name="Weissenbach J."/>
            <person name="Wincker P."/>
            <person name="Souciet J.L."/>
        </authorList>
    </citation>
    <scope>NUCLEOTIDE SEQUENCE [LARGE SCALE GENOMIC DNA]</scope>
    <source>
        <strain evidence="13">ATCC 36239 / CBS 767 / BCRC 21394 / JCM 1990 / NBRC 0083 / IGC 2968</strain>
    </source>
</reference>
<dbReference type="InParanoid" id="B5RU12"/>
<dbReference type="PANTHER" id="PTHR46009">
    <property type="entry name" value="VACUOLAR PROTEIN SORTING-ASSOCIATED PROTEIN VTA1 HOMOLOG"/>
    <property type="match status" value="1"/>
</dbReference>
<evidence type="ECO:0000256" key="5">
    <source>
        <dbReference type="ARBA" id="ARBA00022490"/>
    </source>
</evidence>
<evidence type="ECO:0000313" key="12">
    <source>
        <dbReference type="EMBL" id="CAR65824.1"/>
    </source>
</evidence>
<keyword evidence="7" id="KW-0653">Protein transport</keyword>
<keyword evidence="5" id="KW-0963">Cytoplasm</keyword>
<feature type="domain" description="Vta1 C-terminal" evidence="11">
    <location>
        <begin position="393"/>
        <end position="429"/>
    </location>
</feature>
<dbReference type="GeneID" id="8998749"/>
<dbReference type="PANTHER" id="PTHR46009:SF1">
    <property type="entry name" value="VACUOLAR PROTEIN SORTING-ASSOCIATED PROTEIN VTA1 HOMOLOG"/>
    <property type="match status" value="1"/>
</dbReference>
<dbReference type="EMBL" id="CR382137">
    <property type="protein sequence ID" value="CAR65824.1"/>
    <property type="molecule type" value="Genomic_DNA"/>
</dbReference>
<sequence>MSNVNLESIPQELKNDKSVVPYVSRAVELESINPIVSFYCKIYVLEHILTNKLHTKDKEVEKFTIMLLDETEQLKATEDESLHKVLNDKTLSLSAVMSFAYQIFNQCLQDLQRYDGTTKPQLVSKFKAGLNFMNLLSIFTNSRDVIDFSKLTGGKATDSGSFAELNKSKIKLLKFQLSKILKDEVAVQDDGLEAELDRELENMNDNGKDVVGKTEDDASADNELGLPGAPKFINEDTEANELGLPGTPKSIDNNEHELNGKKTNEDKDTSNDANEDEDISLPKAPHFPPDDEDEDEDDDIKLPGAPKFLPDKDISHINKSSSIQVFPPGKPEDDNKSNHASSNDRSNSSSSIPSSKAAVKAADKDAAKPQKPTPSHREHLTKENVSSMVSKADQITKIQKHAKFAISALNYEDFDTAEHELLQGLELLRAVKD</sequence>
<dbReference type="Gene3D" id="1.20.5.420">
    <property type="entry name" value="Immunoglobulin FC, subunit C"/>
    <property type="match status" value="1"/>
</dbReference>
<dbReference type="eggNOG" id="KOG0917">
    <property type="taxonomic scope" value="Eukaryota"/>
</dbReference>
<dbReference type="OrthoDB" id="391137at2759"/>
<keyword evidence="6" id="KW-0967">Endosome</keyword>
<dbReference type="HOGENOM" id="CLU_679712_0_0_1"/>
<dbReference type="GO" id="GO:0010008">
    <property type="term" value="C:endosome membrane"/>
    <property type="evidence" value="ECO:0007669"/>
    <property type="project" value="UniProtKB-SubCell"/>
</dbReference>
<feature type="domain" description="Vta1/callose synthase N-terminal" evidence="10">
    <location>
        <begin position="19"/>
        <end position="184"/>
    </location>
</feature>
<keyword evidence="4" id="KW-0813">Transport</keyword>
<dbReference type="InterPro" id="IPR039431">
    <property type="entry name" value="Vta1/CALS_N"/>
</dbReference>
<evidence type="ECO:0000256" key="6">
    <source>
        <dbReference type="ARBA" id="ARBA00022753"/>
    </source>
</evidence>